<protein>
    <submittedName>
        <fullName evidence="2">Sporulation initiation inhibitor protein Soj</fullName>
        <ecNumber evidence="2">3.6.-.-</ecNumber>
    </submittedName>
</protein>
<evidence type="ECO:0000259" key="1">
    <source>
        <dbReference type="Pfam" id="PF13614"/>
    </source>
</evidence>
<dbReference type="Proteomes" id="UP000052015">
    <property type="component" value="Unassembled WGS sequence"/>
</dbReference>
<accession>A0A0R3JS11</accession>
<dbReference type="GO" id="GO:0016787">
    <property type="term" value="F:hydrolase activity"/>
    <property type="evidence" value="ECO:0007669"/>
    <property type="project" value="UniProtKB-KW"/>
</dbReference>
<comment type="caution">
    <text evidence="2">The sequence shown here is derived from an EMBL/GenBank/DDBJ whole genome shotgun (WGS) entry which is preliminary data.</text>
</comment>
<dbReference type="EMBL" id="LKHP01000033">
    <property type="protein sequence ID" value="KRQ85786.1"/>
    <property type="molecule type" value="Genomic_DNA"/>
</dbReference>
<dbReference type="Pfam" id="PF13614">
    <property type="entry name" value="AAA_31"/>
    <property type="match status" value="1"/>
</dbReference>
<name>A0A0R3JS11_CALMK</name>
<feature type="domain" description="AAA" evidence="1">
    <location>
        <begin position="10"/>
        <end position="201"/>
    </location>
</feature>
<dbReference type="AlphaFoldDB" id="A0A0R3JS11"/>
<sequence length="287" mass="33544">MNETTKETYIISFMNMKGGVGKTTLCVNLADAISRKFDKSVLLIDFDPQANSTQYILKPEIYREIYDSEKTVYRIYKALIEDNNRISLVDGNANDDYEECDEEDENIEDIIYKVSEKFHLIPGDLNMVKIGKIADVNIQMSLSRFIDRIKTKYDLIFIDCPPTHSIYTESALIASDYYILPIKPDYLSSIGMDLFQRIVKDHNSKSPFKRVKCLGIVFTMVHSIEYYRDTMNKIKERKKFSVFDSYMKFSPTVAKNTENNKFFLDIRGKKQEIIMLSSEMLRRIYNK</sequence>
<evidence type="ECO:0000313" key="2">
    <source>
        <dbReference type="EMBL" id="KRQ85786.1"/>
    </source>
</evidence>
<dbReference type="OrthoDB" id="9815116at2"/>
<dbReference type="InterPro" id="IPR027417">
    <property type="entry name" value="P-loop_NTPase"/>
</dbReference>
<dbReference type="RefSeq" id="WP_057979704.1">
    <property type="nucleotide sequence ID" value="NZ_LKHP01000033.1"/>
</dbReference>
<dbReference type="InterPro" id="IPR025669">
    <property type="entry name" value="AAA_dom"/>
</dbReference>
<dbReference type="Gene3D" id="3.40.50.300">
    <property type="entry name" value="P-loop containing nucleotide triphosphate hydrolases"/>
    <property type="match status" value="1"/>
</dbReference>
<keyword evidence="3" id="KW-1185">Reference proteome</keyword>
<dbReference type="SUPFAM" id="SSF52540">
    <property type="entry name" value="P-loop containing nucleoside triphosphate hydrolases"/>
    <property type="match status" value="1"/>
</dbReference>
<dbReference type="EC" id="3.6.-.-" evidence="2"/>
<dbReference type="PANTHER" id="PTHR13696">
    <property type="entry name" value="P-LOOP CONTAINING NUCLEOSIDE TRIPHOSPHATE HYDROLASE"/>
    <property type="match status" value="1"/>
</dbReference>
<evidence type="ECO:0000313" key="3">
    <source>
        <dbReference type="Proteomes" id="UP000052015"/>
    </source>
</evidence>
<reference evidence="2 3" key="1">
    <citation type="submission" date="2015-09" db="EMBL/GenBank/DDBJ databases">
        <title>Draft genome sequence of a Caloramator mitchellensis, a moderate thermophile from the Great Artesian Basin of Australia.</title>
        <authorList>
            <person name="Patel B.K."/>
        </authorList>
    </citation>
    <scope>NUCLEOTIDE SEQUENCE [LARGE SCALE GENOMIC DNA]</scope>
    <source>
        <strain evidence="2 3">VF08</strain>
    </source>
</reference>
<organism evidence="2 3">
    <name type="scientific">Caloramator mitchellensis</name>
    <dbReference type="NCBI Taxonomy" id="908809"/>
    <lineage>
        <taxon>Bacteria</taxon>
        <taxon>Bacillati</taxon>
        <taxon>Bacillota</taxon>
        <taxon>Clostridia</taxon>
        <taxon>Eubacteriales</taxon>
        <taxon>Clostridiaceae</taxon>
        <taxon>Caloramator</taxon>
    </lineage>
</organism>
<dbReference type="STRING" id="908809.ABG79_02441"/>
<keyword evidence="2" id="KW-0378">Hydrolase</keyword>
<dbReference type="InterPro" id="IPR050678">
    <property type="entry name" value="DNA_Partitioning_ATPase"/>
</dbReference>
<dbReference type="PANTHER" id="PTHR13696:SF52">
    <property type="entry name" value="PARA FAMILY PROTEIN CT_582"/>
    <property type="match status" value="1"/>
</dbReference>
<dbReference type="CDD" id="cd02042">
    <property type="entry name" value="ParAB_family"/>
    <property type="match status" value="1"/>
</dbReference>
<proteinExistence type="predicted"/>
<gene>
    <name evidence="2" type="primary">soj_2</name>
    <name evidence="2" type="ORF">ABG79_02441</name>
</gene>